<proteinExistence type="predicted"/>
<keyword evidence="3" id="KW-1185">Reference proteome</keyword>
<feature type="chain" id="PRO_5021212306" evidence="1">
    <location>
        <begin position="21"/>
        <end position="261"/>
    </location>
</feature>
<dbReference type="STRING" id="71717.A0A4Y7TRP9"/>
<sequence length="261" mass="29101">MFMRPLPFLLLFSFLASVLADKLGGLGAANNLRRGANGKAQTKQDPELEYTPTERKRNELLKKLGLPIEPPKAKKGSDVEAENMRPFYSSRGPDHFASRGYIGVHKESISGPLLGYLDCHRVVDTKDNATLYAFIVNGPVMEIGVVGTHLRLAVTAGPFGVDLEPYSKNFHLPRHTLFNSIPGAGPNHDKAQAFLFETSVFMLNPDGDEIEVQWVNRNGQHTQTEVAVVNDRVYFTGDLQAFRTYSSQKVDHVELKWYPSD</sequence>
<accession>A0A4Y7TRP9</accession>
<dbReference type="Proteomes" id="UP000298030">
    <property type="component" value="Unassembled WGS sequence"/>
</dbReference>
<feature type="signal peptide" evidence="1">
    <location>
        <begin position="1"/>
        <end position="20"/>
    </location>
</feature>
<evidence type="ECO:0000313" key="3">
    <source>
        <dbReference type="Proteomes" id="UP000298030"/>
    </source>
</evidence>
<dbReference type="OrthoDB" id="4584900at2759"/>
<protein>
    <submittedName>
        <fullName evidence="2">Uncharacterized protein</fullName>
    </submittedName>
</protein>
<organism evidence="2 3">
    <name type="scientific">Coprinellus micaceus</name>
    <name type="common">Glistening ink-cap mushroom</name>
    <name type="synonym">Coprinus micaceus</name>
    <dbReference type="NCBI Taxonomy" id="71717"/>
    <lineage>
        <taxon>Eukaryota</taxon>
        <taxon>Fungi</taxon>
        <taxon>Dikarya</taxon>
        <taxon>Basidiomycota</taxon>
        <taxon>Agaricomycotina</taxon>
        <taxon>Agaricomycetes</taxon>
        <taxon>Agaricomycetidae</taxon>
        <taxon>Agaricales</taxon>
        <taxon>Agaricineae</taxon>
        <taxon>Psathyrellaceae</taxon>
        <taxon>Coprinellus</taxon>
    </lineage>
</organism>
<name>A0A4Y7TRP9_COPMI</name>
<keyword evidence="1" id="KW-0732">Signal</keyword>
<evidence type="ECO:0000256" key="1">
    <source>
        <dbReference type="SAM" id="SignalP"/>
    </source>
</evidence>
<evidence type="ECO:0000313" key="2">
    <source>
        <dbReference type="EMBL" id="TEB36229.1"/>
    </source>
</evidence>
<comment type="caution">
    <text evidence="2">The sequence shown here is derived from an EMBL/GenBank/DDBJ whole genome shotgun (WGS) entry which is preliminary data.</text>
</comment>
<dbReference type="EMBL" id="QPFP01000006">
    <property type="protein sequence ID" value="TEB36229.1"/>
    <property type="molecule type" value="Genomic_DNA"/>
</dbReference>
<gene>
    <name evidence="2" type="ORF">FA13DRAFT_1238851</name>
</gene>
<dbReference type="AlphaFoldDB" id="A0A4Y7TRP9"/>
<reference evidence="2 3" key="1">
    <citation type="journal article" date="2019" name="Nat. Ecol. Evol.">
        <title>Megaphylogeny resolves global patterns of mushroom evolution.</title>
        <authorList>
            <person name="Varga T."/>
            <person name="Krizsan K."/>
            <person name="Foldi C."/>
            <person name="Dima B."/>
            <person name="Sanchez-Garcia M."/>
            <person name="Sanchez-Ramirez S."/>
            <person name="Szollosi G.J."/>
            <person name="Szarkandi J.G."/>
            <person name="Papp V."/>
            <person name="Albert L."/>
            <person name="Andreopoulos W."/>
            <person name="Angelini C."/>
            <person name="Antonin V."/>
            <person name="Barry K.W."/>
            <person name="Bougher N.L."/>
            <person name="Buchanan P."/>
            <person name="Buyck B."/>
            <person name="Bense V."/>
            <person name="Catcheside P."/>
            <person name="Chovatia M."/>
            <person name="Cooper J."/>
            <person name="Damon W."/>
            <person name="Desjardin D."/>
            <person name="Finy P."/>
            <person name="Geml J."/>
            <person name="Haridas S."/>
            <person name="Hughes K."/>
            <person name="Justo A."/>
            <person name="Karasinski D."/>
            <person name="Kautmanova I."/>
            <person name="Kiss B."/>
            <person name="Kocsube S."/>
            <person name="Kotiranta H."/>
            <person name="LaButti K.M."/>
            <person name="Lechner B.E."/>
            <person name="Liimatainen K."/>
            <person name="Lipzen A."/>
            <person name="Lukacs Z."/>
            <person name="Mihaltcheva S."/>
            <person name="Morgado L.N."/>
            <person name="Niskanen T."/>
            <person name="Noordeloos M.E."/>
            <person name="Ohm R.A."/>
            <person name="Ortiz-Santana B."/>
            <person name="Ovrebo C."/>
            <person name="Racz N."/>
            <person name="Riley R."/>
            <person name="Savchenko A."/>
            <person name="Shiryaev A."/>
            <person name="Soop K."/>
            <person name="Spirin V."/>
            <person name="Szebenyi C."/>
            <person name="Tomsovsky M."/>
            <person name="Tulloss R.E."/>
            <person name="Uehling J."/>
            <person name="Grigoriev I.V."/>
            <person name="Vagvolgyi C."/>
            <person name="Papp T."/>
            <person name="Martin F.M."/>
            <person name="Miettinen O."/>
            <person name="Hibbett D.S."/>
            <person name="Nagy L.G."/>
        </authorList>
    </citation>
    <scope>NUCLEOTIDE SEQUENCE [LARGE SCALE GENOMIC DNA]</scope>
    <source>
        <strain evidence="2 3">FP101781</strain>
    </source>
</reference>